<keyword evidence="6" id="KW-1185">Reference proteome</keyword>
<comment type="caution">
    <text evidence="5">The sequence shown here is derived from an EMBL/GenBank/DDBJ whole genome shotgun (WGS) entry which is preliminary data.</text>
</comment>
<sequence length="888" mass="99534">MSGLEILGALASSIAVAQSLEATVKAINLLRNISEIQQQCDDLKKEIVMIDTFILEAKHNALPFSPEPSMNRPNEHPLIAQTAMRLSEIVIELNKILDRCTNGTRDLKLKLKKWKWVCERQAIEGLRDKARDTKSDLQTAIQFRLVSMVRNLHASQAASFEEVKLCVFAHQQATLTPEFSHKVLVQPPTEGSRVEEIEPNNEWGSIADDASQTTEILRSTLPIPDAHGRYNHSGTERSFMQVTPMQPLGARACDRNCQCRCHWNRQEYQNTRWGKPVMGSWLLQLRGINGRLNKACDEPSCKGGIDAAIKLEYQLPKWLWAGMVSFQAAYNGQPSLNLSLRPARTLDTYDSVFNLIASPWVLEKRLGDAFSYFPDDSRGGGDGLIEYALGFDRLDSVRLLLGFWKTILAKQGLPRRVGYMLKWYLENYRDLTDEQSHVLMTVRSYIDDNDGLEQGTTKIHSAVRQRNTAELQQALREQSWAIDEMDDTGNAPIHLAAQLNDSQGLELLMAANADVNCTSWQGCTPLMLTAIYNALECMQLLLADKRCRSCLEQKDSFGRTALYFAVQHEGSAVVGTLLAAGASAKTVDDMGRTLVHCLALNVRVAMCEAVDLVRLLRTYHIDLDAQDKEGLTSVHRAISENNLAALRALVEAGASIECIDNFGKNLLHFAAAYGDVEVIRYLIYLDLKGVDARLCVPNARSPWAAFVWQMEASDWQMVGGLRRPSPQVQDAFAELFFSALLQNLSHEVGLAEQLLQAAGQRDESTSCAHLDTLIKTNQKSYRDDIVKWYRGIRSYIQGGSWELAIEDLQGDIAEVRCQLDWTRRAMESASVSYWHVNEFLLEFPWPTAGVPDDEDGEEGSVTAEVEGTEESEEHGIDKAEDTEEKYEP</sequence>
<proteinExistence type="predicted"/>
<evidence type="ECO:0000313" key="6">
    <source>
        <dbReference type="Proteomes" id="UP000777438"/>
    </source>
</evidence>
<name>A0A9P9AUT2_9HYPO</name>
<dbReference type="SUPFAM" id="SSF48403">
    <property type="entry name" value="Ankyrin repeat"/>
    <property type="match status" value="1"/>
</dbReference>
<dbReference type="PANTHER" id="PTHR24201:SF15">
    <property type="entry name" value="ANKYRIN REPEAT DOMAIN-CONTAINING PROTEIN 66"/>
    <property type="match status" value="1"/>
</dbReference>
<feature type="repeat" description="ANK" evidence="3">
    <location>
        <begin position="557"/>
        <end position="589"/>
    </location>
</feature>
<feature type="repeat" description="ANK" evidence="3">
    <location>
        <begin position="629"/>
        <end position="661"/>
    </location>
</feature>
<evidence type="ECO:0000256" key="2">
    <source>
        <dbReference type="ARBA" id="ARBA00023043"/>
    </source>
</evidence>
<dbReference type="InterPro" id="IPR002110">
    <property type="entry name" value="Ankyrin_rpt"/>
</dbReference>
<organism evidence="5 6">
    <name type="scientific">Thelonectria olida</name>
    <dbReference type="NCBI Taxonomy" id="1576542"/>
    <lineage>
        <taxon>Eukaryota</taxon>
        <taxon>Fungi</taxon>
        <taxon>Dikarya</taxon>
        <taxon>Ascomycota</taxon>
        <taxon>Pezizomycotina</taxon>
        <taxon>Sordariomycetes</taxon>
        <taxon>Hypocreomycetidae</taxon>
        <taxon>Hypocreales</taxon>
        <taxon>Nectriaceae</taxon>
        <taxon>Thelonectria</taxon>
    </lineage>
</organism>
<evidence type="ECO:0000256" key="1">
    <source>
        <dbReference type="ARBA" id="ARBA00022737"/>
    </source>
</evidence>
<dbReference type="AlphaFoldDB" id="A0A9P9AUT2"/>
<accession>A0A9P9AUT2</accession>
<dbReference type="Gene3D" id="1.25.40.20">
    <property type="entry name" value="Ankyrin repeat-containing domain"/>
    <property type="match status" value="2"/>
</dbReference>
<dbReference type="PANTHER" id="PTHR24201">
    <property type="entry name" value="ANK_REP_REGION DOMAIN-CONTAINING PROTEIN"/>
    <property type="match status" value="1"/>
</dbReference>
<feature type="region of interest" description="Disordered" evidence="4">
    <location>
        <begin position="847"/>
        <end position="888"/>
    </location>
</feature>
<dbReference type="PROSITE" id="PS50088">
    <property type="entry name" value="ANK_REPEAT"/>
    <property type="match status" value="4"/>
</dbReference>
<dbReference type="PROSITE" id="PS50297">
    <property type="entry name" value="ANK_REP_REGION"/>
    <property type="match status" value="3"/>
</dbReference>
<feature type="compositionally biased region" description="Basic and acidic residues" evidence="4">
    <location>
        <begin position="873"/>
        <end position="888"/>
    </location>
</feature>
<keyword evidence="1" id="KW-0677">Repeat</keyword>
<dbReference type="InterPro" id="IPR036770">
    <property type="entry name" value="Ankyrin_rpt-contain_sf"/>
</dbReference>
<dbReference type="OrthoDB" id="7464126at2759"/>
<dbReference type="EMBL" id="JAGPYM010000004">
    <property type="protein sequence ID" value="KAH6896019.1"/>
    <property type="molecule type" value="Genomic_DNA"/>
</dbReference>
<gene>
    <name evidence="5" type="ORF">B0T10DRAFT_479317</name>
</gene>
<keyword evidence="2 3" id="KW-0040">ANK repeat</keyword>
<dbReference type="SMART" id="SM00248">
    <property type="entry name" value="ANK"/>
    <property type="match status" value="6"/>
</dbReference>
<dbReference type="Proteomes" id="UP000777438">
    <property type="component" value="Unassembled WGS sequence"/>
</dbReference>
<evidence type="ECO:0000256" key="4">
    <source>
        <dbReference type="SAM" id="MobiDB-lite"/>
    </source>
</evidence>
<feature type="repeat" description="ANK" evidence="3">
    <location>
        <begin position="488"/>
        <end position="520"/>
    </location>
</feature>
<dbReference type="InterPro" id="IPR050776">
    <property type="entry name" value="Ank_Repeat/CDKN_Inhibitor"/>
</dbReference>
<reference evidence="5 6" key="1">
    <citation type="journal article" date="2021" name="Nat. Commun.">
        <title>Genetic determinants of endophytism in the Arabidopsis root mycobiome.</title>
        <authorList>
            <person name="Mesny F."/>
            <person name="Miyauchi S."/>
            <person name="Thiergart T."/>
            <person name="Pickel B."/>
            <person name="Atanasova L."/>
            <person name="Karlsson M."/>
            <person name="Huettel B."/>
            <person name="Barry K.W."/>
            <person name="Haridas S."/>
            <person name="Chen C."/>
            <person name="Bauer D."/>
            <person name="Andreopoulos W."/>
            <person name="Pangilinan J."/>
            <person name="LaButti K."/>
            <person name="Riley R."/>
            <person name="Lipzen A."/>
            <person name="Clum A."/>
            <person name="Drula E."/>
            <person name="Henrissat B."/>
            <person name="Kohler A."/>
            <person name="Grigoriev I.V."/>
            <person name="Martin F.M."/>
            <person name="Hacquard S."/>
        </authorList>
    </citation>
    <scope>NUCLEOTIDE SEQUENCE [LARGE SCALE GENOMIC DNA]</scope>
    <source>
        <strain evidence="5 6">MPI-CAGE-CH-0241</strain>
    </source>
</reference>
<evidence type="ECO:0000313" key="5">
    <source>
        <dbReference type="EMBL" id="KAH6896019.1"/>
    </source>
</evidence>
<dbReference type="Pfam" id="PF12796">
    <property type="entry name" value="Ank_2"/>
    <property type="match status" value="2"/>
</dbReference>
<protein>
    <submittedName>
        <fullName evidence="5">Uncharacterized protein</fullName>
    </submittedName>
</protein>
<feature type="repeat" description="ANK" evidence="3">
    <location>
        <begin position="662"/>
        <end position="683"/>
    </location>
</feature>
<evidence type="ECO:0000256" key="3">
    <source>
        <dbReference type="PROSITE-ProRule" id="PRU00023"/>
    </source>
</evidence>